<name>A0ABN8B7P3_CHISP</name>
<dbReference type="InterPro" id="IPR036397">
    <property type="entry name" value="RNaseH_sf"/>
</dbReference>
<gene>
    <name evidence="1" type="ORF">CHILSU_LOCUS6691</name>
</gene>
<sequence length="369" mass="43048">MGKYAQNASYFCVSETKHDFEQLMKVYSLEAQKHNTKVWSKESVADYIKHVTSEDVDERVRHAEYSVVIEDAGLRQRKLFENGLEVVPWEECFDIILTVHRELGHRNEWYETFKEVSKRYVIDEVCIKNLVKACNICSRYSWGRGVPKREFNKICEVFTMSISFAQDPPYKNALVVIDKLTRFVHIRPITGVDMKSIAVELIKIFANFGAPRRLETKEVTYYIDICAYINEILGSETQVVRTPHATEMKDWQYRINIIMKEWLEVTGSTRWSIGCHFIQWQMNNTSMSTNKTPFSYVFGSIGEKKSTKLDKTKKPQKPENKSYIRKEKVSVTKLKGESILLVHKNAIQKRKSEVEVNEETQSVIKSQNI</sequence>
<evidence type="ECO:0000313" key="2">
    <source>
        <dbReference type="Proteomes" id="UP001153292"/>
    </source>
</evidence>
<reference evidence="1" key="1">
    <citation type="submission" date="2021-12" db="EMBL/GenBank/DDBJ databases">
        <authorList>
            <person name="King R."/>
        </authorList>
    </citation>
    <scope>NUCLEOTIDE SEQUENCE</scope>
</reference>
<evidence type="ECO:0008006" key="3">
    <source>
        <dbReference type="Google" id="ProtNLM"/>
    </source>
</evidence>
<dbReference type="Proteomes" id="UP001153292">
    <property type="component" value="Chromosome 23"/>
</dbReference>
<keyword evidence="2" id="KW-1185">Reference proteome</keyword>
<organism evidence="1 2">
    <name type="scientific">Chilo suppressalis</name>
    <name type="common">Asiatic rice borer moth</name>
    <dbReference type="NCBI Taxonomy" id="168631"/>
    <lineage>
        <taxon>Eukaryota</taxon>
        <taxon>Metazoa</taxon>
        <taxon>Ecdysozoa</taxon>
        <taxon>Arthropoda</taxon>
        <taxon>Hexapoda</taxon>
        <taxon>Insecta</taxon>
        <taxon>Pterygota</taxon>
        <taxon>Neoptera</taxon>
        <taxon>Endopterygota</taxon>
        <taxon>Lepidoptera</taxon>
        <taxon>Glossata</taxon>
        <taxon>Ditrysia</taxon>
        <taxon>Pyraloidea</taxon>
        <taxon>Crambidae</taxon>
        <taxon>Crambinae</taxon>
        <taxon>Chilo</taxon>
    </lineage>
</organism>
<proteinExistence type="predicted"/>
<evidence type="ECO:0000313" key="1">
    <source>
        <dbReference type="EMBL" id="CAH0403417.1"/>
    </source>
</evidence>
<protein>
    <recommendedName>
        <fullName evidence="3">Integrase zinc-binding domain-containing protein</fullName>
    </recommendedName>
</protein>
<dbReference type="EMBL" id="OU963916">
    <property type="protein sequence ID" value="CAH0403417.1"/>
    <property type="molecule type" value="Genomic_DNA"/>
</dbReference>
<dbReference type="Gene3D" id="3.30.420.10">
    <property type="entry name" value="Ribonuclease H-like superfamily/Ribonuclease H"/>
    <property type="match status" value="1"/>
</dbReference>
<accession>A0ABN8B7P3</accession>